<dbReference type="Pfam" id="PF10431">
    <property type="entry name" value="ClpB_D2-small"/>
    <property type="match status" value="1"/>
</dbReference>
<dbReference type="CDD" id="cd19499">
    <property type="entry name" value="RecA-like_ClpB_Hsp104-like"/>
    <property type="match status" value="1"/>
</dbReference>
<dbReference type="InterPro" id="IPR050130">
    <property type="entry name" value="ClpA_ClpB"/>
</dbReference>
<dbReference type="InterPro" id="IPR027417">
    <property type="entry name" value="P-loop_NTPase"/>
</dbReference>
<evidence type="ECO:0000259" key="9">
    <source>
        <dbReference type="PROSITE" id="PS51903"/>
    </source>
</evidence>
<evidence type="ECO:0000313" key="10">
    <source>
        <dbReference type="EMBL" id="AXY57336.1"/>
    </source>
</evidence>
<dbReference type="InterPro" id="IPR003959">
    <property type="entry name" value="ATPase_AAA_core"/>
</dbReference>
<dbReference type="Pfam" id="PF02861">
    <property type="entry name" value="Clp_N"/>
    <property type="match status" value="1"/>
</dbReference>
<keyword evidence="4 7" id="KW-0067">ATP-binding</keyword>
<comment type="similarity">
    <text evidence="1 7">Belongs to the ClpA/ClpB family.</text>
</comment>
<dbReference type="InterPro" id="IPR018368">
    <property type="entry name" value="ClpA/B_CS1"/>
</dbReference>
<dbReference type="Proteomes" id="UP000263753">
    <property type="component" value="Chromosome"/>
</dbReference>
<dbReference type="InterPro" id="IPR041546">
    <property type="entry name" value="ClpA/ClpB_AAA_lid"/>
</dbReference>
<dbReference type="Pfam" id="PF07724">
    <property type="entry name" value="AAA_2"/>
    <property type="match status" value="1"/>
</dbReference>
<protein>
    <submittedName>
        <fullName evidence="10">Type VI secretion system ATPase TssH</fullName>
    </submittedName>
</protein>
<sequence>MINTATLISKLSIDSRFALEKAANLCINLQNYEIEIEHLLLELITQPQNTDFKVILNKYKISASQLQQDLMNSVNELPKGNVRTPIFSSSIIHLLKQAWLLASAESDSVIRSSHLLVALLTATDLYQMAIRAAHIFDLFPIDSLKHKFNDICKSSDEFQSINQSASSDLTPENKPPQELKTPALNQYTVNLTEKAKNGQIDPVIGRENEIRIMLDILMRRRQNNPILTGEPGVGKTAVVEGLALKIASKKVPDELLHVQLHVLDIGLLQAGASVKGEFESRLKQLIKEIQSLTHPVILFIDEAHTIIGAGGQAGQNDAANLLKPALARGELRTIAATTWAEYKQYFEKDAALSRRFQVIPVAEPSETVAIDMLRAMIPVMSQHFKISIDDAAITAAVHASHRYITGRQLPDKAISVLDTAAARVSLSQHATPVQLEQLQAQIHNNELELHLLKNEQPHSSFHQERINTLVQQIQSLSEEITETEQKWQAELQLIQKIQLLQQSTVPDESSLVTENKMAVLRQELTTLQGEQPLVYEKVDVRVVHEIISDWTGIPTGSMLQDEIQQIIHLEETLNTRIFGQDFALHQLVQGIKTSRARLEDPTKPLGVFLLTGPSGVGKTETALALADELYGGKSHLITINMSEYQEAHSVASLKGAPPGYIGYGQGGILTEAVRRNPYSVILLDEIEKAHSDIHELFYQVFDKGCLEDGEGRLIDFKNTLILLTSNTGSSVISQVCLNLPVNERPDAESLIELIKPALYKQFKPAFLGRMRVVPYYPLHDDLLIQIIHQKLNKIITRVSEQYGTTVKYNNDLTALLLYRCTEVDSGARNIEHILNASVLPDLATHLLVALSQQKLPSLIRIEVKNDQIHYSIDPEMPNRKKTLRKNQTKAA</sequence>
<dbReference type="InterPro" id="IPR004176">
    <property type="entry name" value="Clp_R_N"/>
</dbReference>
<dbReference type="SMART" id="SM00382">
    <property type="entry name" value="AAA"/>
    <property type="match status" value="2"/>
</dbReference>
<dbReference type="NCBIfam" id="TIGR03345">
    <property type="entry name" value="VI_ClpV1"/>
    <property type="match status" value="1"/>
</dbReference>
<dbReference type="Gene3D" id="1.10.8.60">
    <property type="match status" value="1"/>
</dbReference>
<dbReference type="GO" id="GO:0005524">
    <property type="term" value="F:ATP binding"/>
    <property type="evidence" value="ECO:0007669"/>
    <property type="project" value="UniProtKB-KW"/>
</dbReference>
<dbReference type="GO" id="GO:0016887">
    <property type="term" value="F:ATP hydrolysis activity"/>
    <property type="evidence" value="ECO:0007669"/>
    <property type="project" value="InterPro"/>
</dbReference>
<dbReference type="Gene3D" id="3.40.50.300">
    <property type="entry name" value="P-loop containing nucleotide triphosphate hydrolases"/>
    <property type="match status" value="3"/>
</dbReference>
<dbReference type="InterPro" id="IPR003593">
    <property type="entry name" value="AAA+_ATPase"/>
</dbReference>
<dbReference type="AlphaFoldDB" id="A0A3B7LWW7"/>
<dbReference type="SUPFAM" id="SSF81923">
    <property type="entry name" value="Double Clp-N motif"/>
    <property type="match status" value="1"/>
</dbReference>
<dbReference type="PRINTS" id="PR00300">
    <property type="entry name" value="CLPPROTEASEA"/>
</dbReference>
<keyword evidence="5 7" id="KW-0143">Chaperone</keyword>
<evidence type="ECO:0000256" key="7">
    <source>
        <dbReference type="RuleBase" id="RU004432"/>
    </source>
</evidence>
<organism evidence="10 11">
    <name type="scientific">Acinetobacter chinensis</name>
    <dbReference type="NCBI Taxonomy" id="2004650"/>
    <lineage>
        <taxon>Bacteria</taxon>
        <taxon>Pseudomonadati</taxon>
        <taxon>Pseudomonadota</taxon>
        <taxon>Gammaproteobacteria</taxon>
        <taxon>Moraxellales</taxon>
        <taxon>Moraxellaceae</taxon>
        <taxon>Acinetobacter</taxon>
    </lineage>
</organism>
<evidence type="ECO:0000313" key="11">
    <source>
        <dbReference type="Proteomes" id="UP000263753"/>
    </source>
</evidence>
<evidence type="ECO:0000256" key="2">
    <source>
        <dbReference type="ARBA" id="ARBA00022737"/>
    </source>
</evidence>
<name>A0A3B7LWW7_9GAMM</name>
<dbReference type="InterPro" id="IPR019489">
    <property type="entry name" value="Clp_ATPase_C"/>
</dbReference>
<keyword evidence="3 7" id="KW-0547">Nucleotide-binding</keyword>
<dbReference type="Pfam" id="PF17871">
    <property type="entry name" value="AAA_lid_9"/>
    <property type="match status" value="1"/>
</dbReference>
<keyword evidence="8" id="KW-0175">Coiled coil</keyword>
<dbReference type="EMBL" id="CP032134">
    <property type="protein sequence ID" value="AXY57336.1"/>
    <property type="molecule type" value="Genomic_DNA"/>
</dbReference>
<dbReference type="SUPFAM" id="SSF52540">
    <property type="entry name" value="P-loop containing nucleoside triphosphate hydrolases"/>
    <property type="match status" value="2"/>
</dbReference>
<dbReference type="PROSITE" id="PS51903">
    <property type="entry name" value="CLP_R"/>
    <property type="match status" value="1"/>
</dbReference>
<dbReference type="CDD" id="cd00009">
    <property type="entry name" value="AAA"/>
    <property type="match status" value="1"/>
</dbReference>
<dbReference type="GO" id="GO:0034605">
    <property type="term" value="P:cellular response to heat"/>
    <property type="evidence" value="ECO:0007669"/>
    <property type="project" value="TreeGrafter"/>
</dbReference>
<dbReference type="PANTHER" id="PTHR11638">
    <property type="entry name" value="ATP-DEPENDENT CLP PROTEASE"/>
    <property type="match status" value="1"/>
</dbReference>
<evidence type="ECO:0000256" key="4">
    <source>
        <dbReference type="ARBA" id="ARBA00022840"/>
    </source>
</evidence>
<evidence type="ECO:0000256" key="5">
    <source>
        <dbReference type="ARBA" id="ARBA00023186"/>
    </source>
</evidence>
<dbReference type="InterPro" id="IPR028299">
    <property type="entry name" value="ClpA/B_CS2"/>
</dbReference>
<dbReference type="GO" id="GO:0005737">
    <property type="term" value="C:cytoplasm"/>
    <property type="evidence" value="ECO:0007669"/>
    <property type="project" value="TreeGrafter"/>
</dbReference>
<dbReference type="InterPro" id="IPR017729">
    <property type="entry name" value="ATPase_T6SS_ClpV1"/>
</dbReference>
<dbReference type="InterPro" id="IPR036628">
    <property type="entry name" value="Clp_N_dom_sf"/>
</dbReference>
<keyword evidence="2 6" id="KW-0677">Repeat</keyword>
<proteinExistence type="inferred from homology"/>
<dbReference type="Pfam" id="PF00004">
    <property type="entry name" value="AAA"/>
    <property type="match status" value="1"/>
</dbReference>
<dbReference type="PROSITE" id="PS00870">
    <property type="entry name" value="CLPAB_1"/>
    <property type="match status" value="1"/>
</dbReference>
<evidence type="ECO:0000256" key="3">
    <source>
        <dbReference type="ARBA" id="ARBA00022741"/>
    </source>
</evidence>
<dbReference type="PANTHER" id="PTHR11638:SF184">
    <property type="entry name" value="ATPASE WITH CHAPERONE ACTIVITY"/>
    <property type="match status" value="1"/>
</dbReference>
<evidence type="ECO:0000256" key="6">
    <source>
        <dbReference type="PROSITE-ProRule" id="PRU01251"/>
    </source>
</evidence>
<reference evidence="11" key="1">
    <citation type="submission" date="2018-09" db="EMBL/GenBank/DDBJ databases">
        <title>The complete genome of Acinetobacter sp. strain WCHAc010005.</title>
        <authorList>
            <person name="Hu Y."/>
            <person name="Long H."/>
            <person name="Feng Y."/>
            <person name="Zong Z."/>
        </authorList>
    </citation>
    <scope>NUCLEOTIDE SEQUENCE [LARGE SCALE GENOMIC DNA]</scope>
    <source>
        <strain evidence="11">WCHAc010005</strain>
    </source>
</reference>
<dbReference type="Gene3D" id="1.10.1780.10">
    <property type="entry name" value="Clp, N-terminal domain"/>
    <property type="match status" value="1"/>
</dbReference>
<dbReference type="SMART" id="SM01086">
    <property type="entry name" value="ClpB_D2-small"/>
    <property type="match status" value="1"/>
</dbReference>
<dbReference type="PROSITE" id="PS00871">
    <property type="entry name" value="CLPAB_2"/>
    <property type="match status" value="1"/>
</dbReference>
<gene>
    <name evidence="10" type="primary">tssH</name>
    <name evidence="10" type="ORF">CDG60_12625</name>
</gene>
<dbReference type="InterPro" id="IPR001270">
    <property type="entry name" value="ClpA/B"/>
</dbReference>
<evidence type="ECO:0000256" key="8">
    <source>
        <dbReference type="SAM" id="Coils"/>
    </source>
</evidence>
<dbReference type="KEGG" id="achi:CDG60_12625"/>
<feature type="domain" description="Clp R" evidence="9">
    <location>
        <begin position="8"/>
        <end position="154"/>
    </location>
</feature>
<dbReference type="RefSeq" id="WP_087511820.1">
    <property type="nucleotide sequence ID" value="NZ_CP032134.1"/>
</dbReference>
<evidence type="ECO:0000256" key="1">
    <source>
        <dbReference type="ARBA" id="ARBA00008675"/>
    </source>
</evidence>
<feature type="coiled-coil region" evidence="8">
    <location>
        <begin position="435"/>
        <end position="486"/>
    </location>
</feature>
<accession>A0A3B7LWW7</accession>